<organism evidence="1 2">
    <name type="scientific">Rangifer tarandus platyrhynchus</name>
    <name type="common">Svalbard reindeer</name>
    <dbReference type="NCBI Taxonomy" id="3082113"/>
    <lineage>
        <taxon>Eukaryota</taxon>
        <taxon>Metazoa</taxon>
        <taxon>Chordata</taxon>
        <taxon>Craniata</taxon>
        <taxon>Vertebrata</taxon>
        <taxon>Euteleostomi</taxon>
        <taxon>Mammalia</taxon>
        <taxon>Eutheria</taxon>
        <taxon>Laurasiatheria</taxon>
        <taxon>Artiodactyla</taxon>
        <taxon>Ruminantia</taxon>
        <taxon>Pecora</taxon>
        <taxon>Cervidae</taxon>
        <taxon>Odocoileinae</taxon>
        <taxon>Rangifer</taxon>
    </lineage>
</organism>
<evidence type="ECO:0000313" key="2">
    <source>
        <dbReference type="Proteomes" id="UP001162501"/>
    </source>
</evidence>
<proteinExistence type="predicted"/>
<dbReference type="EMBL" id="OX596088">
    <property type="protein sequence ID" value="CAI9710073.1"/>
    <property type="molecule type" value="Genomic_DNA"/>
</dbReference>
<protein>
    <submittedName>
        <fullName evidence="1">Uncharacterized protein</fullName>
    </submittedName>
</protein>
<evidence type="ECO:0000313" key="1">
    <source>
        <dbReference type="EMBL" id="CAI9710073.1"/>
    </source>
</evidence>
<name>A0ACB0FC39_RANTA</name>
<sequence length="98" mass="11134">MVLGSLQALVSPVVERRHQMRGLQALCSQGTFPVVLWFKIHIVMQGVRVRRLVREIRSQSPWRSELVQHDRGACVSLAAVPALQRETAAAKRTHTNRR</sequence>
<accession>A0ACB0FC39</accession>
<dbReference type="Proteomes" id="UP001162501">
    <property type="component" value="Chromosome 4"/>
</dbReference>
<gene>
    <name evidence="1" type="ORF">MRATA1EN3_LOCUS21286</name>
</gene>
<reference evidence="1" key="1">
    <citation type="submission" date="2023-05" db="EMBL/GenBank/DDBJ databases">
        <authorList>
            <consortium name="ELIXIR-Norway"/>
        </authorList>
    </citation>
    <scope>NUCLEOTIDE SEQUENCE</scope>
</reference>